<reference evidence="3" key="1">
    <citation type="submission" date="2012-08" db="EMBL/GenBank/DDBJ databases">
        <title>The Genome Sequence of Wuchereria bancrofti.</title>
        <authorList>
            <person name="Nutman T.B."/>
            <person name="Fink D.L."/>
            <person name="Russ C."/>
            <person name="Young S."/>
            <person name="Zeng Q."/>
            <person name="Koehrsen M."/>
            <person name="Alvarado L."/>
            <person name="Berlin A."/>
            <person name="Chapman S.B."/>
            <person name="Chen Z."/>
            <person name="Freedman E."/>
            <person name="Gellesch M."/>
            <person name="Goldberg J."/>
            <person name="Griggs A."/>
            <person name="Gujja S."/>
            <person name="Heilman E.R."/>
            <person name="Heiman D."/>
            <person name="Hepburn T."/>
            <person name="Howarth C."/>
            <person name="Jen D."/>
            <person name="Larson L."/>
            <person name="Lewis B."/>
            <person name="Mehta T."/>
            <person name="Park D."/>
            <person name="Pearson M."/>
            <person name="Roberts A."/>
            <person name="Saif S."/>
            <person name="Shea T."/>
            <person name="Shenoy N."/>
            <person name="Sisk P."/>
            <person name="Stolte C."/>
            <person name="Sykes S."/>
            <person name="Walk T."/>
            <person name="White J."/>
            <person name="Yandava C."/>
            <person name="Haas B."/>
            <person name="Henn M.R."/>
            <person name="Nusbaum C."/>
            <person name="Birren B."/>
        </authorList>
    </citation>
    <scope>NUCLEOTIDE SEQUENCE [LARGE SCALE GENOMIC DNA]</scope>
    <source>
        <strain evidence="3">NA</strain>
    </source>
</reference>
<dbReference type="InterPro" id="IPR000560">
    <property type="entry name" value="His_Pase_clade-2"/>
</dbReference>
<proteinExistence type="inferred from homology"/>
<evidence type="ECO:0000313" key="2">
    <source>
        <dbReference type="EMBL" id="EJW87661.1"/>
    </source>
</evidence>
<dbReference type="InterPro" id="IPR029033">
    <property type="entry name" value="His_PPase_superfam"/>
</dbReference>
<evidence type="ECO:0000256" key="1">
    <source>
        <dbReference type="ARBA" id="ARBA00005375"/>
    </source>
</evidence>
<accession>J9EYI4</accession>
<evidence type="ECO:0000313" key="3">
    <source>
        <dbReference type="Proteomes" id="UP000004810"/>
    </source>
</evidence>
<dbReference type="PANTHER" id="PTHR11567">
    <property type="entry name" value="ACID PHOSPHATASE-RELATED"/>
    <property type="match status" value="1"/>
</dbReference>
<dbReference type="EMBL" id="ADBV01000324">
    <property type="protein sequence ID" value="EJW87661.1"/>
    <property type="molecule type" value="Genomic_DNA"/>
</dbReference>
<comment type="similarity">
    <text evidence="1">Belongs to the histidine acid phosphatase family.</text>
</comment>
<dbReference type="Gene3D" id="3.40.50.1240">
    <property type="entry name" value="Phosphoglycerate mutase-like"/>
    <property type="match status" value="1"/>
</dbReference>
<organism evidence="2 3">
    <name type="scientific">Wuchereria bancrofti</name>
    <dbReference type="NCBI Taxonomy" id="6293"/>
    <lineage>
        <taxon>Eukaryota</taxon>
        <taxon>Metazoa</taxon>
        <taxon>Ecdysozoa</taxon>
        <taxon>Nematoda</taxon>
        <taxon>Chromadorea</taxon>
        <taxon>Rhabditida</taxon>
        <taxon>Spirurina</taxon>
        <taxon>Spiruromorpha</taxon>
        <taxon>Filarioidea</taxon>
        <taxon>Onchocercidae</taxon>
        <taxon>Wuchereria</taxon>
    </lineage>
</organism>
<gene>
    <name evidence="2" type="ORF">WUBG_01424</name>
</gene>
<name>J9EYI4_WUCBA</name>
<dbReference type="PANTHER" id="PTHR11567:SF206">
    <property type="entry name" value="HISTIDINE ACID PHOSPHATASE-RELATED"/>
    <property type="match status" value="1"/>
</dbReference>
<dbReference type="Pfam" id="PF00328">
    <property type="entry name" value="His_Phos_2"/>
    <property type="match status" value="1"/>
</dbReference>
<dbReference type="GO" id="GO:0016791">
    <property type="term" value="F:phosphatase activity"/>
    <property type="evidence" value="ECO:0007669"/>
    <property type="project" value="UniProtKB-ARBA"/>
</dbReference>
<dbReference type="SUPFAM" id="SSF53254">
    <property type="entry name" value="Phosphoglycerate mutase-like"/>
    <property type="match status" value="1"/>
</dbReference>
<evidence type="ECO:0008006" key="4">
    <source>
        <dbReference type="Google" id="ProtNLM"/>
    </source>
</evidence>
<protein>
    <recommendedName>
        <fullName evidence="4">Histidine acid phosphatase</fullName>
    </recommendedName>
</protein>
<dbReference type="AlphaFoldDB" id="J9EYI4"/>
<comment type="caution">
    <text evidence="2">The sequence shown here is derived from an EMBL/GenBank/DDBJ whole genome shotgun (WGS) entry which is preliminary data.</text>
</comment>
<sequence>MSAIANFIGFYNNPSQNERIGIDFPNSTEWPRGFVAVPIHTVADETDYIGNPDANCARQEWLSKILQRTPEWKNLTKNYMEVLKELERICEQSIPLTDVWFCVDTFYCEKIHAFTIPVNSLLYDQLEQLNNEIQNYENGLDLQPFEGVDFKYEIGKIRGGSILWSMLDHFDLKLHCLKFENLESPNCTWMKDLKYYAYSAHDTTLAALMCTLDAKHKILTNGGYPQYSAAMFFELWNTTNGPGLKVYYHRDFTQDQLEDVTDLLDHCSEHMDSNGFCDYEKFRTNGIVYYPGNEDELCQDTKSKKTSFNPDEYETKATSTVTLGLAALTLLLSQVFIS</sequence>
<dbReference type="CDD" id="cd07061">
    <property type="entry name" value="HP_HAP_like"/>
    <property type="match status" value="1"/>
</dbReference>
<dbReference type="Proteomes" id="UP000004810">
    <property type="component" value="Unassembled WGS sequence"/>
</dbReference>
<dbReference type="InterPro" id="IPR050645">
    <property type="entry name" value="Histidine_acid_phosphatase"/>
</dbReference>